<dbReference type="InParanoid" id="K1QDQ2"/>
<proteinExistence type="predicted"/>
<dbReference type="GO" id="GO:0030246">
    <property type="term" value="F:carbohydrate binding"/>
    <property type="evidence" value="ECO:0007669"/>
    <property type="project" value="UniProtKB-KW"/>
</dbReference>
<keyword evidence="1" id="KW-0430">Lectin</keyword>
<organism evidence="1">
    <name type="scientific">Magallana gigas</name>
    <name type="common">Pacific oyster</name>
    <name type="synonym">Crassostrea gigas</name>
    <dbReference type="NCBI Taxonomy" id="29159"/>
    <lineage>
        <taxon>Eukaryota</taxon>
        <taxon>Metazoa</taxon>
        <taxon>Spiralia</taxon>
        <taxon>Lophotrochozoa</taxon>
        <taxon>Mollusca</taxon>
        <taxon>Bivalvia</taxon>
        <taxon>Autobranchia</taxon>
        <taxon>Pteriomorphia</taxon>
        <taxon>Ostreida</taxon>
        <taxon>Ostreoidea</taxon>
        <taxon>Ostreidae</taxon>
        <taxon>Magallana</taxon>
    </lineage>
</organism>
<dbReference type="InterPro" id="IPR001304">
    <property type="entry name" value="C-type_lectin-like"/>
</dbReference>
<dbReference type="Pfam" id="PF00059">
    <property type="entry name" value="Lectin_C"/>
    <property type="match status" value="1"/>
</dbReference>
<dbReference type="HOGENOM" id="CLU_049894_10_0_1"/>
<protein>
    <submittedName>
        <fullName evidence="1">C-type lectin domain family 4 member F</fullName>
    </submittedName>
</protein>
<dbReference type="FunCoup" id="K1QDQ2">
    <property type="interactions" value="31"/>
</dbReference>
<dbReference type="InterPro" id="IPR018378">
    <property type="entry name" value="C-type_lectin_CS"/>
</dbReference>
<dbReference type="SUPFAM" id="SSF56436">
    <property type="entry name" value="C-type lectin-like"/>
    <property type="match status" value="1"/>
</dbReference>
<dbReference type="PROSITE" id="PS50041">
    <property type="entry name" value="C_TYPE_LECTIN_2"/>
    <property type="match status" value="1"/>
</dbReference>
<dbReference type="InterPro" id="IPR050111">
    <property type="entry name" value="C-type_lectin/snaclec_domain"/>
</dbReference>
<dbReference type="PROSITE" id="PS00615">
    <property type="entry name" value="C_TYPE_LECTIN_1"/>
    <property type="match status" value="1"/>
</dbReference>
<dbReference type="InterPro" id="IPR016186">
    <property type="entry name" value="C-type_lectin-like/link_sf"/>
</dbReference>
<dbReference type="InterPro" id="IPR016187">
    <property type="entry name" value="CTDL_fold"/>
</dbReference>
<reference evidence="1" key="1">
    <citation type="journal article" date="2012" name="Nature">
        <title>The oyster genome reveals stress adaptation and complexity of shell formation.</title>
        <authorList>
            <person name="Zhang G."/>
            <person name="Fang X."/>
            <person name="Guo X."/>
            <person name="Li L."/>
            <person name="Luo R."/>
            <person name="Xu F."/>
            <person name="Yang P."/>
            <person name="Zhang L."/>
            <person name="Wang X."/>
            <person name="Qi H."/>
            <person name="Xiong Z."/>
            <person name="Que H."/>
            <person name="Xie Y."/>
            <person name="Holland P.W."/>
            <person name="Paps J."/>
            <person name="Zhu Y."/>
            <person name="Wu F."/>
            <person name="Chen Y."/>
            <person name="Wang J."/>
            <person name="Peng C."/>
            <person name="Meng J."/>
            <person name="Yang L."/>
            <person name="Liu J."/>
            <person name="Wen B."/>
            <person name="Zhang N."/>
            <person name="Huang Z."/>
            <person name="Zhu Q."/>
            <person name="Feng Y."/>
            <person name="Mount A."/>
            <person name="Hedgecock D."/>
            <person name="Xu Z."/>
            <person name="Liu Y."/>
            <person name="Domazet-Loso T."/>
            <person name="Du Y."/>
            <person name="Sun X."/>
            <person name="Zhang S."/>
            <person name="Liu B."/>
            <person name="Cheng P."/>
            <person name="Jiang X."/>
            <person name="Li J."/>
            <person name="Fan D."/>
            <person name="Wang W."/>
            <person name="Fu W."/>
            <person name="Wang T."/>
            <person name="Wang B."/>
            <person name="Zhang J."/>
            <person name="Peng Z."/>
            <person name="Li Y."/>
            <person name="Li N."/>
            <person name="Wang J."/>
            <person name="Chen M."/>
            <person name="He Y."/>
            <person name="Tan F."/>
            <person name="Song X."/>
            <person name="Zheng Q."/>
            <person name="Huang R."/>
            <person name="Yang H."/>
            <person name="Du X."/>
            <person name="Chen L."/>
            <person name="Yang M."/>
            <person name="Gaffney P.M."/>
            <person name="Wang S."/>
            <person name="Luo L."/>
            <person name="She Z."/>
            <person name="Ming Y."/>
            <person name="Huang W."/>
            <person name="Zhang S."/>
            <person name="Huang B."/>
            <person name="Zhang Y."/>
            <person name="Qu T."/>
            <person name="Ni P."/>
            <person name="Miao G."/>
            <person name="Wang J."/>
            <person name="Wang Q."/>
            <person name="Steinberg C.E."/>
            <person name="Wang H."/>
            <person name="Li N."/>
            <person name="Qian L."/>
            <person name="Zhang G."/>
            <person name="Li Y."/>
            <person name="Yang H."/>
            <person name="Liu X."/>
            <person name="Wang J."/>
            <person name="Yin Y."/>
            <person name="Wang J."/>
        </authorList>
    </citation>
    <scope>NUCLEOTIDE SEQUENCE [LARGE SCALE GENOMIC DNA]</scope>
    <source>
        <strain evidence="1">05x7-T-G4-1.051#20</strain>
    </source>
</reference>
<dbReference type="EMBL" id="JH817220">
    <property type="protein sequence ID" value="EKC29209.1"/>
    <property type="molecule type" value="Genomic_DNA"/>
</dbReference>
<name>K1QDQ2_MAGGI</name>
<accession>K1QDQ2</accession>
<evidence type="ECO:0000313" key="1">
    <source>
        <dbReference type="EMBL" id="EKC29209.1"/>
    </source>
</evidence>
<dbReference type="AlphaFoldDB" id="K1QDQ2"/>
<dbReference type="CDD" id="cd00037">
    <property type="entry name" value="CLECT"/>
    <property type="match status" value="1"/>
</dbReference>
<dbReference type="Gene3D" id="3.10.100.10">
    <property type="entry name" value="Mannose-Binding Protein A, subunit A"/>
    <property type="match status" value="1"/>
</dbReference>
<sequence length="122" mass="13891">MNSEYFLGLEAATWNNAQLDCSVRGAKLVEIESPEEDVYIRTLANNLTETVWLGGTDVAEEGKWVWQSTGTIFSYSAWNGGQPNNYQNQDCLCLYRPYGLTWCDESCAASYQYICERELFTN</sequence>
<gene>
    <name evidence="1" type="ORF">CGI_10015485</name>
</gene>
<dbReference type="SMART" id="SM00034">
    <property type="entry name" value="CLECT"/>
    <property type="match status" value="1"/>
</dbReference>
<dbReference type="PANTHER" id="PTHR22803">
    <property type="entry name" value="MANNOSE, PHOSPHOLIPASE, LECTIN RECEPTOR RELATED"/>
    <property type="match status" value="1"/>
</dbReference>